<dbReference type="Pfam" id="PF00271">
    <property type="entry name" value="Helicase_C"/>
    <property type="match status" value="1"/>
</dbReference>
<sequence>MGLKLRPYQDDAADFLYERDRAMILAPVGAGKTAITLTAMQAMLNDGLVKRWLVVAPKRVCADVWPVEAPLWSGIAPALAVGTPAQRQAAFDSGAPVVVINYDNLDKLDSLSGFDGIVFDELTRLKNPSGKRFKALEKLLAPIRVRWGLTGSFTSNGLEDVFGQCKIISQSLLGRAKGAFLQQYFVCINRDFGQWEPRAGGLEQVMERIKPATFVLEPGEYSDTLPPCQVNEVRVSFADRGPYEKMKRDYVVKFGDDRVIAQNAASVTTKLQQMACIAEKTPVLTERGWVPIEAIRSNDLIWDGEEWVAHGGAVFQGEKPIALCHGVFMTYDHQVLTVSGWQSCEDIISGNESGRFDRAKVWLPDGYPQGGGIEMWPRNVGVPLRLRQGSRADEPIPSGRRAKAPAKLRLPPRKYAARHDRQPSVSHLERHERQMPEPERQGLQKLRGTRHNGLRRMGNVVRGILARYEDWLRGRFVVGSQGQQRAVFSRKLPVGDAIAAAQQQAVEHVDQHVGWADDNRASGAGAGYANADSLCALAQVRVDTGKSPEYARTFDILNCGPRNRFVARSAGGRPLIVHNCGFVYDREGPTPVHWFSSHKFDRLDELLAENQRANTLVVYNYREELAELQRRYPQAQTIDDDRAIERWNAGKIELLLVHPKSAGHGLNLQHGGCHIVFVSLPWSLELYEQTVGRLHRSGQPHAVWVYVMLTEKTIDERIWASLHDKRAVSDIAMEELKND</sequence>
<name>A0A6J5S2S0_9CAUD</name>
<dbReference type="PANTHER" id="PTHR45629">
    <property type="entry name" value="SNF2/RAD54 FAMILY MEMBER"/>
    <property type="match status" value="1"/>
</dbReference>
<evidence type="ECO:0000259" key="3">
    <source>
        <dbReference type="PROSITE" id="PS51194"/>
    </source>
</evidence>
<protein>
    <submittedName>
        <fullName evidence="4">HELICc domain containing protein</fullName>
    </submittedName>
</protein>
<dbReference type="InterPro" id="IPR000330">
    <property type="entry name" value="SNF2_N"/>
</dbReference>
<feature type="compositionally biased region" description="Basic and acidic residues" evidence="1">
    <location>
        <begin position="417"/>
        <end position="441"/>
    </location>
</feature>
<feature type="region of interest" description="Disordered" evidence="1">
    <location>
        <begin position="414"/>
        <end position="441"/>
    </location>
</feature>
<dbReference type="GO" id="GO:0005524">
    <property type="term" value="F:ATP binding"/>
    <property type="evidence" value="ECO:0007669"/>
    <property type="project" value="InterPro"/>
</dbReference>
<dbReference type="InterPro" id="IPR027417">
    <property type="entry name" value="P-loop_NTPase"/>
</dbReference>
<proteinExistence type="predicted"/>
<dbReference type="PANTHER" id="PTHR45629:SF7">
    <property type="entry name" value="DNA EXCISION REPAIR PROTEIN ERCC-6-RELATED"/>
    <property type="match status" value="1"/>
</dbReference>
<dbReference type="InterPro" id="IPR036844">
    <property type="entry name" value="Hint_dom_sf"/>
</dbReference>
<evidence type="ECO:0000259" key="2">
    <source>
        <dbReference type="PROSITE" id="PS51192"/>
    </source>
</evidence>
<dbReference type="Pfam" id="PF00176">
    <property type="entry name" value="SNF2-rel_dom"/>
    <property type="match status" value="1"/>
</dbReference>
<dbReference type="PROSITE" id="PS51194">
    <property type="entry name" value="HELICASE_CTER"/>
    <property type="match status" value="1"/>
</dbReference>
<dbReference type="InterPro" id="IPR014001">
    <property type="entry name" value="Helicase_ATP-bd"/>
</dbReference>
<dbReference type="InterPro" id="IPR050496">
    <property type="entry name" value="SNF2_RAD54_helicase_repair"/>
</dbReference>
<dbReference type="InterPro" id="IPR001650">
    <property type="entry name" value="Helicase_C-like"/>
</dbReference>
<reference evidence="4" key="1">
    <citation type="submission" date="2020-05" db="EMBL/GenBank/DDBJ databases">
        <authorList>
            <person name="Chiriac C."/>
            <person name="Salcher M."/>
            <person name="Ghai R."/>
            <person name="Kavagutti S V."/>
        </authorList>
    </citation>
    <scope>NUCLEOTIDE SEQUENCE</scope>
</reference>
<dbReference type="SUPFAM" id="SSF52540">
    <property type="entry name" value="P-loop containing nucleoside triphosphate hydrolases"/>
    <property type="match status" value="2"/>
</dbReference>
<dbReference type="SUPFAM" id="SSF51294">
    <property type="entry name" value="Hedgehog/intein (Hint) domain"/>
    <property type="match status" value="1"/>
</dbReference>
<evidence type="ECO:0000256" key="1">
    <source>
        <dbReference type="SAM" id="MobiDB-lite"/>
    </source>
</evidence>
<gene>
    <name evidence="4" type="ORF">UFOVP1366_42</name>
</gene>
<evidence type="ECO:0000313" key="4">
    <source>
        <dbReference type="EMBL" id="CAB4202687.1"/>
    </source>
</evidence>
<organism evidence="4">
    <name type="scientific">uncultured Caudovirales phage</name>
    <dbReference type="NCBI Taxonomy" id="2100421"/>
    <lineage>
        <taxon>Viruses</taxon>
        <taxon>Duplodnaviria</taxon>
        <taxon>Heunggongvirae</taxon>
        <taxon>Uroviricota</taxon>
        <taxon>Caudoviricetes</taxon>
        <taxon>Peduoviridae</taxon>
        <taxon>Maltschvirus</taxon>
        <taxon>Maltschvirus maltsch</taxon>
    </lineage>
</organism>
<dbReference type="PROSITE" id="PS51192">
    <property type="entry name" value="HELICASE_ATP_BIND_1"/>
    <property type="match status" value="1"/>
</dbReference>
<dbReference type="EMBL" id="LR797326">
    <property type="protein sequence ID" value="CAB4202687.1"/>
    <property type="molecule type" value="Genomic_DNA"/>
</dbReference>
<dbReference type="SMART" id="SM00487">
    <property type="entry name" value="DEXDc"/>
    <property type="match status" value="1"/>
</dbReference>
<feature type="domain" description="Helicase ATP-binding" evidence="2">
    <location>
        <begin position="13"/>
        <end position="171"/>
    </location>
</feature>
<feature type="domain" description="Helicase C-terminal" evidence="3">
    <location>
        <begin position="575"/>
        <end position="739"/>
    </location>
</feature>
<accession>A0A6J5S2S0</accession>
<dbReference type="Gene3D" id="3.40.50.300">
    <property type="entry name" value="P-loop containing nucleotide triphosphate hydrolases"/>
    <property type="match status" value="2"/>
</dbReference>